<dbReference type="Proteomes" id="UP000298652">
    <property type="component" value="Chromosome 9"/>
</dbReference>
<reference evidence="1" key="1">
    <citation type="submission" date="2019-03" db="EMBL/GenBank/DDBJ databases">
        <title>WGS assembly of Setaria viridis.</title>
        <authorList>
            <person name="Huang P."/>
            <person name="Jenkins J."/>
            <person name="Grimwood J."/>
            <person name="Barry K."/>
            <person name="Healey A."/>
            <person name="Mamidi S."/>
            <person name="Sreedasyam A."/>
            <person name="Shu S."/>
            <person name="Feldman M."/>
            <person name="Wu J."/>
            <person name="Yu Y."/>
            <person name="Chen C."/>
            <person name="Johnson J."/>
            <person name="Rokhsar D."/>
            <person name="Baxter I."/>
            <person name="Schmutz J."/>
            <person name="Brutnell T."/>
            <person name="Kellogg E."/>
        </authorList>
    </citation>
    <scope>NUCLEOTIDE SEQUENCE [LARGE SCALE GENOMIC DNA]</scope>
</reference>
<sequence length="198" mass="21986">MRSIYLTMKSELIQLMSRSYARIKMRPLPHCCIVCCHSEYHKVAVKAFLKQRARRRRSSKKLASQICYRHSKLLGLMHSQLLGQQIDAATRSLGFPFLSPDRVPAGSRDVEDPNIADGDPIPDEVKVDLHMFGPLVLNRVGGEVHRTDVVAVDKSAPGERSVELGKELPKPRCLCHAVSDNAVLRLGTGAGDHRLTLG</sequence>
<gene>
    <name evidence="1" type="ORF">SEVIR_9G299800v2</name>
</gene>
<proteinExistence type="predicted"/>
<evidence type="ECO:0000313" key="1">
    <source>
        <dbReference type="EMBL" id="TKV94506.1"/>
    </source>
</evidence>
<dbReference type="EMBL" id="CM016560">
    <property type="protein sequence ID" value="TKV94506.1"/>
    <property type="molecule type" value="Genomic_DNA"/>
</dbReference>
<dbReference type="Gramene" id="TKV94506">
    <property type="protein sequence ID" value="TKV94506"/>
    <property type="gene ID" value="SEVIR_9G299800v2"/>
</dbReference>
<evidence type="ECO:0000313" key="2">
    <source>
        <dbReference type="Proteomes" id="UP000298652"/>
    </source>
</evidence>
<dbReference type="AlphaFoldDB" id="A0A4U6TBP7"/>
<name>A0A4U6TBP7_SETVI</name>
<keyword evidence="2" id="KW-1185">Reference proteome</keyword>
<organism evidence="1 2">
    <name type="scientific">Setaria viridis</name>
    <name type="common">Green bristlegrass</name>
    <name type="synonym">Setaria italica subsp. viridis</name>
    <dbReference type="NCBI Taxonomy" id="4556"/>
    <lineage>
        <taxon>Eukaryota</taxon>
        <taxon>Viridiplantae</taxon>
        <taxon>Streptophyta</taxon>
        <taxon>Embryophyta</taxon>
        <taxon>Tracheophyta</taxon>
        <taxon>Spermatophyta</taxon>
        <taxon>Magnoliopsida</taxon>
        <taxon>Liliopsida</taxon>
        <taxon>Poales</taxon>
        <taxon>Poaceae</taxon>
        <taxon>PACMAD clade</taxon>
        <taxon>Panicoideae</taxon>
        <taxon>Panicodae</taxon>
        <taxon>Paniceae</taxon>
        <taxon>Cenchrinae</taxon>
        <taxon>Setaria</taxon>
    </lineage>
</organism>
<accession>A0A4U6TBP7</accession>
<protein>
    <submittedName>
        <fullName evidence="1">Uncharacterized protein</fullName>
    </submittedName>
</protein>